<evidence type="ECO:0000313" key="4">
    <source>
        <dbReference type="Proteomes" id="UP000199040"/>
    </source>
</evidence>
<feature type="region of interest" description="Disordered" evidence="1">
    <location>
        <begin position="22"/>
        <end position="130"/>
    </location>
</feature>
<evidence type="ECO:0000256" key="1">
    <source>
        <dbReference type="SAM" id="MobiDB-lite"/>
    </source>
</evidence>
<feature type="chain" id="PRO_5011790474" evidence="2">
    <location>
        <begin position="21"/>
        <end position="130"/>
    </location>
</feature>
<evidence type="ECO:0000256" key="2">
    <source>
        <dbReference type="SAM" id="SignalP"/>
    </source>
</evidence>
<feature type="compositionally biased region" description="Low complexity" evidence="1">
    <location>
        <begin position="83"/>
        <end position="103"/>
    </location>
</feature>
<feature type="signal peptide" evidence="2">
    <location>
        <begin position="1"/>
        <end position="20"/>
    </location>
</feature>
<dbReference type="AlphaFoldDB" id="A0A1I3EXH8"/>
<keyword evidence="2" id="KW-0732">Signal</keyword>
<feature type="compositionally biased region" description="Low complexity" evidence="1">
    <location>
        <begin position="114"/>
        <end position="130"/>
    </location>
</feature>
<protein>
    <submittedName>
        <fullName evidence="3">Uncharacterized protein</fullName>
    </submittedName>
</protein>
<dbReference type="Proteomes" id="UP000199040">
    <property type="component" value="Unassembled WGS sequence"/>
</dbReference>
<dbReference type="PROSITE" id="PS51257">
    <property type="entry name" value="PROKAR_LIPOPROTEIN"/>
    <property type="match status" value="1"/>
</dbReference>
<evidence type="ECO:0000313" key="3">
    <source>
        <dbReference type="EMBL" id="SFI03673.1"/>
    </source>
</evidence>
<sequence>MERGKTLLLATLALSGVLLVGCGDDETTGTDTSVESTVDAQEVGNDAAVSTGTTGTTSGITGSDMVEPDESTGEGLSPNDQMPVSDPSAQPSQPSQQTPERQSTGTPAGGGQSGVSQASSTSNSQSASEQ</sequence>
<feature type="compositionally biased region" description="Low complexity" evidence="1">
    <location>
        <begin position="50"/>
        <end position="63"/>
    </location>
</feature>
<reference evidence="3 4" key="1">
    <citation type="submission" date="2016-10" db="EMBL/GenBank/DDBJ databases">
        <authorList>
            <person name="de Groot N.N."/>
        </authorList>
    </citation>
    <scope>NUCLEOTIDE SEQUENCE [LARGE SCALE GENOMIC DNA]</scope>
    <source>
        <strain evidence="3 4">CGMCC 1.6848</strain>
    </source>
</reference>
<name>A0A1I3EXH8_9GAMM</name>
<dbReference type="STRING" id="442341.SAMN04487959_11547"/>
<organism evidence="3 4">
    <name type="scientific">Modicisalibacter xianhensis</name>
    <dbReference type="NCBI Taxonomy" id="442341"/>
    <lineage>
        <taxon>Bacteria</taxon>
        <taxon>Pseudomonadati</taxon>
        <taxon>Pseudomonadota</taxon>
        <taxon>Gammaproteobacteria</taxon>
        <taxon>Oceanospirillales</taxon>
        <taxon>Halomonadaceae</taxon>
        <taxon>Modicisalibacter</taxon>
    </lineage>
</organism>
<gene>
    <name evidence="3" type="ORF">SAMN04487959_11547</name>
</gene>
<dbReference type="EMBL" id="FOPY01000015">
    <property type="protein sequence ID" value="SFI03673.1"/>
    <property type="molecule type" value="Genomic_DNA"/>
</dbReference>
<accession>A0A1I3EXH8</accession>
<feature type="compositionally biased region" description="Low complexity" evidence="1">
    <location>
        <begin position="29"/>
        <end position="39"/>
    </location>
</feature>
<proteinExistence type="predicted"/>
<keyword evidence="4" id="KW-1185">Reference proteome</keyword>